<keyword evidence="3 4" id="KW-0378">Hydrolase</keyword>
<dbReference type="InterPro" id="IPR020476">
    <property type="entry name" value="Nudix_hydrolase"/>
</dbReference>
<dbReference type="PROSITE" id="PS51462">
    <property type="entry name" value="NUDIX"/>
    <property type="match status" value="1"/>
</dbReference>
<proteinExistence type="inferred from homology"/>
<accession>A0A255DHV1</accession>
<dbReference type="OrthoDB" id="3404294at2"/>
<comment type="similarity">
    <text evidence="2 4">Belongs to the Nudix hydrolase family.</text>
</comment>
<dbReference type="PANTHER" id="PTHR43046:SF2">
    <property type="entry name" value="8-OXO-DGTP DIPHOSPHATASE-RELATED"/>
    <property type="match status" value="1"/>
</dbReference>
<gene>
    <name evidence="6" type="ORF">CG716_14860</name>
</gene>
<dbReference type="SUPFAM" id="SSF55811">
    <property type="entry name" value="Nudix"/>
    <property type="match status" value="1"/>
</dbReference>
<evidence type="ECO:0000256" key="1">
    <source>
        <dbReference type="ARBA" id="ARBA00001946"/>
    </source>
</evidence>
<name>A0A255DHV1_9MYCO</name>
<dbReference type="PROSITE" id="PS00893">
    <property type="entry name" value="NUDIX_BOX"/>
    <property type="match status" value="1"/>
</dbReference>
<dbReference type="AlphaFoldDB" id="A0A255DHV1"/>
<dbReference type="Proteomes" id="UP000216063">
    <property type="component" value="Unassembled WGS sequence"/>
</dbReference>
<dbReference type="GO" id="GO:0016787">
    <property type="term" value="F:hydrolase activity"/>
    <property type="evidence" value="ECO:0007669"/>
    <property type="project" value="UniProtKB-KW"/>
</dbReference>
<protein>
    <submittedName>
        <fullName evidence="6">NUDIX hydrolase</fullName>
    </submittedName>
</protein>
<comment type="cofactor">
    <cofactor evidence="1">
        <name>Mg(2+)</name>
        <dbReference type="ChEBI" id="CHEBI:18420"/>
    </cofactor>
</comment>
<evidence type="ECO:0000259" key="5">
    <source>
        <dbReference type="PROSITE" id="PS51462"/>
    </source>
</evidence>
<dbReference type="InterPro" id="IPR015797">
    <property type="entry name" value="NUDIX_hydrolase-like_dom_sf"/>
</dbReference>
<dbReference type="PRINTS" id="PR00502">
    <property type="entry name" value="NUDIXFAMILY"/>
</dbReference>
<dbReference type="EMBL" id="NOZR01000011">
    <property type="protein sequence ID" value="OYN78680.1"/>
    <property type="molecule type" value="Genomic_DNA"/>
</dbReference>
<evidence type="ECO:0000256" key="2">
    <source>
        <dbReference type="ARBA" id="ARBA00005582"/>
    </source>
</evidence>
<dbReference type="InterPro" id="IPR020084">
    <property type="entry name" value="NUDIX_hydrolase_CS"/>
</dbReference>
<feature type="domain" description="Nudix hydrolase" evidence="5">
    <location>
        <begin position="33"/>
        <end position="167"/>
    </location>
</feature>
<sequence length="207" mass="22564">MYRPTPAWRAYPERVRGDGDGWVVSDTGTPYWGRHGAAGLLLRAPRPDGTPAVLLQHRAPWSHQGGTWALPGGARDSHETPEQAAVREANEEAGLTAEHVRVRATVVTAEVVGAGGTHWSYTTVVADAPELLTTVANRESSELRWVAEDEVDELPLHPGFAASWERLRITAMLNSHDHDECRQPVPHTVEIQSGVFAWCTSPAAEVS</sequence>
<organism evidence="6 7">
    <name type="scientific">Mycolicibacterium sphagni</name>
    <dbReference type="NCBI Taxonomy" id="1786"/>
    <lineage>
        <taxon>Bacteria</taxon>
        <taxon>Bacillati</taxon>
        <taxon>Actinomycetota</taxon>
        <taxon>Actinomycetes</taxon>
        <taxon>Mycobacteriales</taxon>
        <taxon>Mycobacteriaceae</taxon>
        <taxon>Mycolicibacterium</taxon>
    </lineage>
</organism>
<dbReference type="CDD" id="cd18877">
    <property type="entry name" value="NUDIX_Hydrolase"/>
    <property type="match status" value="1"/>
</dbReference>
<dbReference type="Pfam" id="PF00293">
    <property type="entry name" value="NUDIX"/>
    <property type="match status" value="1"/>
</dbReference>
<dbReference type="InterPro" id="IPR000086">
    <property type="entry name" value="NUDIX_hydrolase_dom"/>
</dbReference>
<dbReference type="Gene3D" id="3.90.79.10">
    <property type="entry name" value="Nucleoside Triphosphate Pyrophosphohydrolase"/>
    <property type="match status" value="1"/>
</dbReference>
<evidence type="ECO:0000313" key="6">
    <source>
        <dbReference type="EMBL" id="OYN78680.1"/>
    </source>
</evidence>
<keyword evidence="7" id="KW-1185">Reference proteome</keyword>
<dbReference type="PANTHER" id="PTHR43046">
    <property type="entry name" value="GDP-MANNOSE MANNOSYL HYDROLASE"/>
    <property type="match status" value="1"/>
</dbReference>
<reference evidence="6 7" key="1">
    <citation type="submission" date="2017-07" db="EMBL/GenBank/DDBJ databases">
        <title>The new phylogeny of genus Mycobacterium.</title>
        <authorList>
            <person name="Tortoli E."/>
            <person name="Trovato A."/>
            <person name="Cirillo D.M."/>
        </authorList>
    </citation>
    <scope>NUCLEOTIDE SEQUENCE [LARGE SCALE GENOMIC DNA]</scope>
    <source>
        <strain evidence="6 7">ATCC 33027</strain>
    </source>
</reference>
<comment type="caution">
    <text evidence="6">The sequence shown here is derived from an EMBL/GenBank/DDBJ whole genome shotgun (WGS) entry which is preliminary data.</text>
</comment>
<evidence type="ECO:0000313" key="7">
    <source>
        <dbReference type="Proteomes" id="UP000216063"/>
    </source>
</evidence>
<evidence type="ECO:0000256" key="4">
    <source>
        <dbReference type="RuleBase" id="RU003476"/>
    </source>
</evidence>
<evidence type="ECO:0000256" key="3">
    <source>
        <dbReference type="ARBA" id="ARBA00022801"/>
    </source>
</evidence>